<protein>
    <recommendedName>
        <fullName evidence="3">Immunity protein 43 domain-containing protein</fullName>
    </recommendedName>
</protein>
<comment type="caution">
    <text evidence="1">The sequence shown here is derived from an EMBL/GenBank/DDBJ whole genome shotgun (WGS) entry which is preliminary data.</text>
</comment>
<sequence length="217" mass="25474">MITKMISWKENKIISIQLRNGVYVLGQMIKKPYLIFFKVYSNDGTWNIDTLSVDDILFCHAVTRQFLKLSQIKDVNGIHGLEGYGQLFKFWIISGEFERMTFWKGTKNERTFITAGLHNCLLVEKDIQEDSKNTHLSGIYKKEIRKLTVKDYDSVKAYELTTIEIYPNLNERLYLCYKLKKNVDPEKDIMFRQQIPLEYKTYLDIISGVVPLSDLGY</sequence>
<accession>A0ABX9DWK3</accession>
<reference evidence="1 2" key="1">
    <citation type="submission" date="2018-06" db="EMBL/GenBank/DDBJ databases">
        <title>Genomic Encyclopedia of Archaeal and Bacterial Type Strains, Phase II (KMG-II): from individual species to whole genera.</title>
        <authorList>
            <person name="Goeker M."/>
        </authorList>
    </citation>
    <scope>NUCLEOTIDE SEQUENCE [LARGE SCALE GENOMIC DNA]</scope>
    <source>
        <strain evidence="1 2">DSM 18710</strain>
    </source>
</reference>
<name>A0ABX9DWK3_9BACT</name>
<evidence type="ECO:0000313" key="1">
    <source>
        <dbReference type="EMBL" id="RAS48460.1"/>
    </source>
</evidence>
<dbReference type="RefSeq" id="WP_006046479.1">
    <property type="nucleotide sequence ID" value="NZ_QLTQ01000001.1"/>
</dbReference>
<evidence type="ECO:0000313" key="2">
    <source>
        <dbReference type="Proteomes" id="UP000249852"/>
    </source>
</evidence>
<dbReference type="Proteomes" id="UP000249852">
    <property type="component" value="Unassembled WGS sequence"/>
</dbReference>
<gene>
    <name evidence="1" type="ORF">BC673_1014</name>
</gene>
<organism evidence="1 2">
    <name type="scientific">Prevotella pallens</name>
    <dbReference type="NCBI Taxonomy" id="60133"/>
    <lineage>
        <taxon>Bacteria</taxon>
        <taxon>Pseudomonadati</taxon>
        <taxon>Bacteroidota</taxon>
        <taxon>Bacteroidia</taxon>
        <taxon>Bacteroidales</taxon>
        <taxon>Prevotellaceae</taxon>
        <taxon>Prevotella</taxon>
    </lineage>
</organism>
<evidence type="ECO:0008006" key="3">
    <source>
        <dbReference type="Google" id="ProtNLM"/>
    </source>
</evidence>
<dbReference type="EMBL" id="QLTQ01000001">
    <property type="protein sequence ID" value="RAS48460.1"/>
    <property type="molecule type" value="Genomic_DNA"/>
</dbReference>
<proteinExistence type="predicted"/>
<keyword evidence="2" id="KW-1185">Reference proteome</keyword>